<evidence type="ECO:0000256" key="8">
    <source>
        <dbReference type="ARBA" id="ARBA00023306"/>
    </source>
</evidence>
<comment type="caution">
    <text evidence="13">The sequence shown here is derived from an EMBL/GenBank/DDBJ whole genome shotgun (WGS) entry which is preliminary data.</text>
</comment>
<dbReference type="Pfam" id="PF00691">
    <property type="entry name" value="OmpA"/>
    <property type="match status" value="1"/>
</dbReference>
<name>A0A8J6P3W5_9BACT</name>
<keyword evidence="5" id="KW-0564">Palmitate</keyword>
<evidence type="ECO:0000256" key="4">
    <source>
        <dbReference type="ARBA" id="ARBA00023136"/>
    </source>
</evidence>
<feature type="region of interest" description="Disordered" evidence="11">
    <location>
        <begin position="1"/>
        <end position="65"/>
    </location>
</feature>
<feature type="compositionally biased region" description="Polar residues" evidence="11">
    <location>
        <begin position="1"/>
        <end position="10"/>
    </location>
</feature>
<dbReference type="HAMAP" id="MF_02204">
    <property type="entry name" value="Pal"/>
    <property type="match status" value="1"/>
</dbReference>
<keyword evidence="7 13" id="KW-0449">Lipoprotein</keyword>
<evidence type="ECO:0000256" key="7">
    <source>
        <dbReference type="ARBA" id="ARBA00023288"/>
    </source>
</evidence>
<dbReference type="InterPro" id="IPR036737">
    <property type="entry name" value="OmpA-like_sf"/>
</dbReference>
<dbReference type="PANTHER" id="PTHR30329:SF21">
    <property type="entry name" value="LIPOPROTEIN YIAD-RELATED"/>
    <property type="match status" value="1"/>
</dbReference>
<dbReference type="AlphaFoldDB" id="A0A8J6P3W5"/>
<dbReference type="InterPro" id="IPR014169">
    <property type="entry name" value="Pal_lipo_C"/>
</dbReference>
<dbReference type="GO" id="GO:0051301">
    <property type="term" value="P:cell division"/>
    <property type="evidence" value="ECO:0007669"/>
    <property type="project" value="UniProtKB-KW"/>
</dbReference>
<evidence type="ECO:0000313" key="14">
    <source>
        <dbReference type="Proteomes" id="UP000605201"/>
    </source>
</evidence>
<dbReference type="EMBL" id="JACNIG010000270">
    <property type="protein sequence ID" value="MBC8433097.1"/>
    <property type="molecule type" value="Genomic_DNA"/>
</dbReference>
<keyword evidence="6" id="KW-0998">Cell outer membrane</keyword>
<dbReference type="Proteomes" id="UP000605201">
    <property type="component" value="Unassembled WGS sequence"/>
</dbReference>
<dbReference type="PROSITE" id="PS51123">
    <property type="entry name" value="OMPA_2"/>
    <property type="match status" value="1"/>
</dbReference>
<evidence type="ECO:0000256" key="2">
    <source>
        <dbReference type="ARBA" id="ARBA00022618"/>
    </source>
</evidence>
<proteinExistence type="inferred from homology"/>
<organism evidence="13 14">
    <name type="scientific">Candidatus Desulfatibia vada</name>
    <dbReference type="NCBI Taxonomy" id="2841696"/>
    <lineage>
        <taxon>Bacteria</taxon>
        <taxon>Pseudomonadati</taxon>
        <taxon>Thermodesulfobacteriota</taxon>
        <taxon>Desulfobacteria</taxon>
        <taxon>Desulfobacterales</taxon>
        <taxon>Desulfobacterales incertae sedis</taxon>
        <taxon>Candidatus Desulfatibia</taxon>
    </lineage>
</organism>
<comment type="similarity">
    <text evidence="9">Belongs to the Pal lipoprotein family.</text>
</comment>
<accession>A0A8J6P3W5</accession>
<dbReference type="PANTHER" id="PTHR30329">
    <property type="entry name" value="STATOR ELEMENT OF FLAGELLAR MOTOR COMPLEX"/>
    <property type="match status" value="1"/>
</dbReference>
<feature type="domain" description="OmpA-like" evidence="12">
    <location>
        <begin position="70"/>
        <end position="184"/>
    </location>
</feature>
<dbReference type="InterPro" id="IPR050330">
    <property type="entry name" value="Bact_OuterMem_StrucFunc"/>
</dbReference>
<evidence type="ECO:0000259" key="12">
    <source>
        <dbReference type="PROSITE" id="PS51123"/>
    </source>
</evidence>
<keyword evidence="3" id="KW-0732">Signal</keyword>
<keyword evidence="2" id="KW-0132">Cell division</keyword>
<reference evidence="13 14" key="1">
    <citation type="submission" date="2020-08" db="EMBL/GenBank/DDBJ databases">
        <title>Bridging the membrane lipid divide: bacteria of the FCB group superphylum have the potential to synthesize archaeal ether lipids.</title>
        <authorList>
            <person name="Villanueva L."/>
            <person name="Von Meijenfeldt F.A.B."/>
            <person name="Westbye A.B."/>
            <person name="Yadav S."/>
            <person name="Hopmans E.C."/>
            <person name="Dutilh B.E."/>
            <person name="Sinninghe Damste J.S."/>
        </authorList>
    </citation>
    <scope>NUCLEOTIDE SEQUENCE [LARGE SCALE GENOMIC DNA]</scope>
    <source>
        <strain evidence="13">NIOZ-UU17</strain>
    </source>
</reference>
<evidence type="ECO:0000313" key="13">
    <source>
        <dbReference type="EMBL" id="MBC8433097.1"/>
    </source>
</evidence>
<dbReference type="InterPro" id="IPR006665">
    <property type="entry name" value="OmpA-like"/>
</dbReference>
<dbReference type="InterPro" id="IPR039001">
    <property type="entry name" value="Pal"/>
</dbReference>
<evidence type="ECO:0000256" key="6">
    <source>
        <dbReference type="ARBA" id="ARBA00023237"/>
    </source>
</evidence>
<evidence type="ECO:0000256" key="1">
    <source>
        <dbReference type="ARBA" id="ARBA00004442"/>
    </source>
</evidence>
<keyword evidence="4 10" id="KW-0472">Membrane</keyword>
<feature type="compositionally biased region" description="Polar residues" evidence="11">
    <location>
        <begin position="17"/>
        <end position="27"/>
    </location>
</feature>
<dbReference type="GO" id="GO:0009279">
    <property type="term" value="C:cell outer membrane"/>
    <property type="evidence" value="ECO:0007669"/>
    <property type="project" value="UniProtKB-SubCell"/>
</dbReference>
<dbReference type="Gene3D" id="3.30.1330.60">
    <property type="entry name" value="OmpA-like domain"/>
    <property type="match status" value="1"/>
</dbReference>
<dbReference type="CDD" id="cd07185">
    <property type="entry name" value="OmpA_C-like"/>
    <property type="match status" value="1"/>
</dbReference>
<evidence type="ECO:0000256" key="9">
    <source>
        <dbReference type="HAMAP-Rule" id="MF_02204"/>
    </source>
</evidence>
<evidence type="ECO:0000256" key="5">
    <source>
        <dbReference type="ARBA" id="ARBA00023139"/>
    </source>
</evidence>
<dbReference type="InterPro" id="IPR006664">
    <property type="entry name" value="OMP_bac"/>
</dbReference>
<comment type="subcellular location">
    <subcellularLocation>
        <location evidence="1">Cell outer membrane</location>
    </subcellularLocation>
</comment>
<dbReference type="PRINTS" id="PR01021">
    <property type="entry name" value="OMPADOMAIN"/>
</dbReference>
<evidence type="ECO:0000256" key="3">
    <source>
        <dbReference type="ARBA" id="ARBA00022729"/>
    </source>
</evidence>
<feature type="compositionally biased region" description="Basic and acidic residues" evidence="11">
    <location>
        <begin position="55"/>
        <end position="65"/>
    </location>
</feature>
<protein>
    <recommendedName>
        <fullName evidence="9">Peptidoglycan-associated protein</fullName>
    </recommendedName>
</protein>
<gene>
    <name evidence="9 13" type="primary">pal</name>
    <name evidence="13" type="ORF">H8D96_14400</name>
</gene>
<sequence>MLTASCTKNTIAPEPSLAQSFETQAAESATGKAKQNEAAKPRKTKQQQAIEEDCPSEKCPQKETKQENIVTKHTVINEDIYFEFDSSALSEEAQRVLQKKAAWLRLSPDVTVVIEGHCDDRGTSAYNFALGHRRTEVAKLYMTWLGISTTRLFTLSYGEERPAATGRNEDAWAKNRRAHFVIEE</sequence>
<keyword evidence="8" id="KW-0131">Cell cycle</keyword>
<evidence type="ECO:0000256" key="11">
    <source>
        <dbReference type="SAM" id="MobiDB-lite"/>
    </source>
</evidence>
<dbReference type="SUPFAM" id="SSF103088">
    <property type="entry name" value="OmpA-like"/>
    <property type="match status" value="1"/>
</dbReference>
<evidence type="ECO:0000256" key="10">
    <source>
        <dbReference type="PROSITE-ProRule" id="PRU00473"/>
    </source>
</evidence>
<dbReference type="NCBIfam" id="TIGR02802">
    <property type="entry name" value="Pal_lipo"/>
    <property type="match status" value="1"/>
</dbReference>